<dbReference type="Gene3D" id="1.10.238.160">
    <property type="match status" value="1"/>
</dbReference>
<comment type="caution">
    <text evidence="1">The sequence shown here is derived from an EMBL/GenBank/DDBJ whole genome shotgun (WGS) entry which is preliminary data.</text>
</comment>
<proteinExistence type="predicted"/>
<reference evidence="1 2" key="1">
    <citation type="submission" date="2018-06" db="EMBL/GenBank/DDBJ databases">
        <title>Nitrincola tibetense sp. nov., isolated from Lake XuguoCo on Tibetan Plateau.</title>
        <authorList>
            <person name="Xing P."/>
        </authorList>
    </citation>
    <scope>NUCLEOTIDE SEQUENCE [LARGE SCALE GENOMIC DNA]</scope>
    <source>
        <strain evidence="2">xg18</strain>
    </source>
</reference>
<dbReference type="PANTHER" id="PTHR36154:SF1">
    <property type="entry name" value="DNA-BINDING TRANSCRIPTIONAL ACTIVATOR ALPA"/>
    <property type="match status" value="1"/>
</dbReference>
<organism evidence="1 2">
    <name type="scientific">Nitrincola tibetensis</name>
    <dbReference type="NCBI Taxonomy" id="2219697"/>
    <lineage>
        <taxon>Bacteria</taxon>
        <taxon>Pseudomonadati</taxon>
        <taxon>Pseudomonadota</taxon>
        <taxon>Gammaproteobacteria</taxon>
        <taxon>Oceanospirillales</taxon>
        <taxon>Oceanospirillaceae</taxon>
        <taxon>Nitrincola</taxon>
    </lineage>
</organism>
<dbReference type="SUPFAM" id="SSF46955">
    <property type="entry name" value="Putative DNA-binding domain"/>
    <property type="match status" value="1"/>
</dbReference>
<evidence type="ECO:0000313" key="1">
    <source>
        <dbReference type="EMBL" id="RAU16988.1"/>
    </source>
</evidence>
<name>A0A364NIN0_9GAMM</name>
<gene>
    <name evidence="1" type="ORF">DN062_15315</name>
</gene>
<dbReference type="InterPro" id="IPR052931">
    <property type="entry name" value="Prophage_regulatory_activator"/>
</dbReference>
<dbReference type="Pfam" id="PF05930">
    <property type="entry name" value="Phage_AlpA"/>
    <property type="match status" value="1"/>
</dbReference>
<sequence>MLLQDSLKEQFTPKFIKRKQVEAMTGLARSTIYREISANRFPQPIKLNSKGTRVAWILEEINEWIEQRISESRTT</sequence>
<dbReference type="Proteomes" id="UP000250744">
    <property type="component" value="Unassembled WGS sequence"/>
</dbReference>
<evidence type="ECO:0000313" key="2">
    <source>
        <dbReference type="Proteomes" id="UP000250744"/>
    </source>
</evidence>
<accession>A0A364NIN0</accession>
<protein>
    <submittedName>
        <fullName evidence="1">AlpA family transcriptional regulator</fullName>
    </submittedName>
</protein>
<dbReference type="OrthoDB" id="8455288at2"/>
<dbReference type="RefSeq" id="WP_112160180.1">
    <property type="nucleotide sequence ID" value="NZ_QKRX01000014.1"/>
</dbReference>
<dbReference type="AlphaFoldDB" id="A0A364NIN0"/>
<dbReference type="EMBL" id="QKRX01000014">
    <property type="protein sequence ID" value="RAU16988.1"/>
    <property type="molecule type" value="Genomic_DNA"/>
</dbReference>
<keyword evidence="2" id="KW-1185">Reference proteome</keyword>
<dbReference type="InterPro" id="IPR010260">
    <property type="entry name" value="AlpA"/>
</dbReference>
<dbReference type="PANTHER" id="PTHR36154">
    <property type="entry name" value="DNA-BINDING TRANSCRIPTIONAL ACTIVATOR ALPA"/>
    <property type="match status" value="1"/>
</dbReference>
<dbReference type="InterPro" id="IPR009061">
    <property type="entry name" value="DNA-bd_dom_put_sf"/>
</dbReference>